<evidence type="ECO:0000313" key="2">
    <source>
        <dbReference type="EMBL" id="KAK7066998.1"/>
    </source>
</evidence>
<gene>
    <name evidence="2" type="ORF">SK128_001510</name>
</gene>
<keyword evidence="3" id="KW-1185">Reference proteome</keyword>
<reference evidence="2 3" key="1">
    <citation type="submission" date="2023-11" db="EMBL/GenBank/DDBJ databases">
        <title>Halocaridina rubra genome assembly.</title>
        <authorList>
            <person name="Smith C."/>
        </authorList>
    </citation>
    <scope>NUCLEOTIDE SEQUENCE [LARGE SCALE GENOMIC DNA]</scope>
    <source>
        <strain evidence="2">EP-1</strain>
        <tissue evidence="2">Whole</tissue>
    </source>
</reference>
<dbReference type="Proteomes" id="UP001381693">
    <property type="component" value="Unassembled WGS sequence"/>
</dbReference>
<feature type="non-terminal residue" evidence="2">
    <location>
        <position position="52"/>
    </location>
</feature>
<evidence type="ECO:0000256" key="1">
    <source>
        <dbReference type="SAM" id="MobiDB-lite"/>
    </source>
</evidence>
<feature type="compositionally biased region" description="Polar residues" evidence="1">
    <location>
        <begin position="27"/>
        <end position="36"/>
    </location>
</feature>
<evidence type="ECO:0000313" key="3">
    <source>
        <dbReference type="Proteomes" id="UP001381693"/>
    </source>
</evidence>
<dbReference type="EMBL" id="JAXCGZ010018959">
    <property type="protein sequence ID" value="KAK7066998.1"/>
    <property type="molecule type" value="Genomic_DNA"/>
</dbReference>
<organism evidence="2 3">
    <name type="scientific">Halocaridina rubra</name>
    <name type="common">Hawaiian red shrimp</name>
    <dbReference type="NCBI Taxonomy" id="373956"/>
    <lineage>
        <taxon>Eukaryota</taxon>
        <taxon>Metazoa</taxon>
        <taxon>Ecdysozoa</taxon>
        <taxon>Arthropoda</taxon>
        <taxon>Crustacea</taxon>
        <taxon>Multicrustacea</taxon>
        <taxon>Malacostraca</taxon>
        <taxon>Eumalacostraca</taxon>
        <taxon>Eucarida</taxon>
        <taxon>Decapoda</taxon>
        <taxon>Pleocyemata</taxon>
        <taxon>Caridea</taxon>
        <taxon>Atyoidea</taxon>
        <taxon>Atyidae</taxon>
        <taxon>Halocaridina</taxon>
    </lineage>
</organism>
<name>A0AAN8ZX47_HALRR</name>
<protein>
    <submittedName>
        <fullName evidence="2">Uncharacterized protein</fullName>
    </submittedName>
</protein>
<comment type="caution">
    <text evidence="2">The sequence shown here is derived from an EMBL/GenBank/DDBJ whole genome shotgun (WGS) entry which is preliminary data.</text>
</comment>
<sequence>MPHDVYQYQKYLRCLIDASGEEIIDQSKGSTLPSTRSSRHHRDTFQSKLSTC</sequence>
<dbReference type="AlphaFoldDB" id="A0AAN8ZX47"/>
<proteinExistence type="predicted"/>
<accession>A0AAN8ZX47</accession>
<feature type="region of interest" description="Disordered" evidence="1">
    <location>
        <begin position="26"/>
        <end position="52"/>
    </location>
</feature>